<evidence type="ECO:0000313" key="2">
    <source>
        <dbReference type="Proteomes" id="UP000027138"/>
    </source>
</evidence>
<dbReference type="Proteomes" id="UP000027138">
    <property type="component" value="Unassembled WGS sequence"/>
</dbReference>
<keyword evidence="2" id="KW-1185">Reference proteome</keyword>
<dbReference type="EMBL" id="KK914969">
    <property type="protein sequence ID" value="KDP25890.1"/>
    <property type="molecule type" value="Genomic_DNA"/>
</dbReference>
<protein>
    <submittedName>
        <fullName evidence="1">Uncharacterized protein</fullName>
    </submittedName>
</protein>
<name>A0A067K0V6_JATCU</name>
<evidence type="ECO:0000313" key="1">
    <source>
        <dbReference type="EMBL" id="KDP25890.1"/>
    </source>
</evidence>
<gene>
    <name evidence="1" type="ORF">JCGZ_23735</name>
</gene>
<sequence length="81" mass="8828">MTLEDLEEEYEGSSTDSFLSAGDYATYFSTRLQARLPEVLEYTQERKKHRTAAHYRAEVEAEAEAAAVASAGPAGAVLVEA</sequence>
<dbReference type="AlphaFoldDB" id="A0A067K0V6"/>
<proteinExistence type="predicted"/>
<reference evidence="1 2" key="1">
    <citation type="journal article" date="2014" name="PLoS ONE">
        <title>Global Analysis of Gene Expression Profiles in Physic Nut (Jatropha curcas L.) Seedlings Exposed to Salt Stress.</title>
        <authorList>
            <person name="Zhang L."/>
            <person name="Zhang C."/>
            <person name="Wu P."/>
            <person name="Chen Y."/>
            <person name="Li M."/>
            <person name="Jiang H."/>
            <person name="Wu G."/>
        </authorList>
    </citation>
    <scope>NUCLEOTIDE SEQUENCE [LARGE SCALE GENOMIC DNA]</scope>
    <source>
        <strain evidence="2">cv. GZQX0401</strain>
        <tissue evidence="1">Young leaves</tissue>
    </source>
</reference>
<organism evidence="1 2">
    <name type="scientific">Jatropha curcas</name>
    <name type="common">Barbados nut</name>
    <dbReference type="NCBI Taxonomy" id="180498"/>
    <lineage>
        <taxon>Eukaryota</taxon>
        <taxon>Viridiplantae</taxon>
        <taxon>Streptophyta</taxon>
        <taxon>Embryophyta</taxon>
        <taxon>Tracheophyta</taxon>
        <taxon>Spermatophyta</taxon>
        <taxon>Magnoliopsida</taxon>
        <taxon>eudicotyledons</taxon>
        <taxon>Gunneridae</taxon>
        <taxon>Pentapetalae</taxon>
        <taxon>rosids</taxon>
        <taxon>fabids</taxon>
        <taxon>Malpighiales</taxon>
        <taxon>Euphorbiaceae</taxon>
        <taxon>Crotonoideae</taxon>
        <taxon>Jatropheae</taxon>
        <taxon>Jatropha</taxon>
    </lineage>
</organism>
<accession>A0A067K0V6</accession>